<feature type="transmembrane region" description="Helical" evidence="9">
    <location>
        <begin position="631"/>
        <end position="650"/>
    </location>
</feature>
<feature type="transmembrane region" description="Helical" evidence="9">
    <location>
        <begin position="109"/>
        <end position="128"/>
    </location>
</feature>
<feature type="transmembrane region" description="Helical" evidence="9">
    <location>
        <begin position="134"/>
        <end position="158"/>
    </location>
</feature>
<accession>A0A0C3PUU0</accession>
<evidence type="ECO:0000256" key="3">
    <source>
        <dbReference type="ARBA" id="ARBA00022448"/>
    </source>
</evidence>
<feature type="transmembrane region" description="Helical" evidence="9">
    <location>
        <begin position="239"/>
        <end position="257"/>
    </location>
</feature>
<dbReference type="OrthoDB" id="9986677at2759"/>
<feature type="transmembrane region" description="Helical" evidence="9">
    <location>
        <begin position="514"/>
        <end position="534"/>
    </location>
</feature>
<dbReference type="NCBIfam" id="TIGR00728">
    <property type="entry name" value="OPT_sfam"/>
    <property type="match status" value="1"/>
</dbReference>
<feature type="non-terminal residue" evidence="10">
    <location>
        <position position="1"/>
    </location>
</feature>
<evidence type="ECO:0000256" key="8">
    <source>
        <dbReference type="ARBA" id="ARBA00023136"/>
    </source>
</evidence>
<feature type="transmembrane region" description="Helical" evidence="9">
    <location>
        <begin position="350"/>
        <end position="370"/>
    </location>
</feature>
<evidence type="ECO:0000256" key="9">
    <source>
        <dbReference type="SAM" id="Phobius"/>
    </source>
</evidence>
<dbReference type="Proteomes" id="UP000054248">
    <property type="component" value="Unassembled WGS sequence"/>
</dbReference>
<comment type="subcellular location">
    <subcellularLocation>
        <location evidence="1">Membrane</location>
        <topology evidence="1">Multi-pass membrane protein</topology>
    </subcellularLocation>
</comment>
<keyword evidence="3" id="KW-0813">Transport</keyword>
<evidence type="ECO:0000256" key="5">
    <source>
        <dbReference type="ARBA" id="ARBA00022856"/>
    </source>
</evidence>
<keyword evidence="5" id="KW-0571">Peptide transport</keyword>
<dbReference type="HOGENOM" id="CLU_004965_1_1_1"/>
<keyword evidence="6" id="KW-0653">Protein transport</keyword>
<feature type="transmembrane region" description="Helical" evidence="9">
    <location>
        <begin position="428"/>
        <end position="451"/>
    </location>
</feature>
<reference evidence="11" key="2">
    <citation type="submission" date="2015-01" db="EMBL/GenBank/DDBJ databases">
        <title>Evolutionary Origins and Diversification of the Mycorrhizal Mutualists.</title>
        <authorList>
            <consortium name="DOE Joint Genome Institute"/>
            <consortium name="Mycorrhizal Genomics Consortium"/>
            <person name="Kohler A."/>
            <person name="Kuo A."/>
            <person name="Nagy L.G."/>
            <person name="Floudas D."/>
            <person name="Copeland A."/>
            <person name="Barry K.W."/>
            <person name="Cichocki N."/>
            <person name="Veneault-Fourrey C."/>
            <person name="LaButti K."/>
            <person name="Lindquist E.A."/>
            <person name="Lipzen A."/>
            <person name="Lundell T."/>
            <person name="Morin E."/>
            <person name="Murat C."/>
            <person name="Riley R."/>
            <person name="Ohm R."/>
            <person name="Sun H."/>
            <person name="Tunlid A."/>
            <person name="Henrissat B."/>
            <person name="Grigoriev I.V."/>
            <person name="Hibbett D.S."/>
            <person name="Martin F."/>
        </authorList>
    </citation>
    <scope>NUCLEOTIDE SEQUENCE [LARGE SCALE GENOMIC DNA]</scope>
    <source>
        <strain evidence="11">MUT 4182</strain>
    </source>
</reference>
<comment type="similarity">
    <text evidence="2">Belongs to the oligopeptide OPT transporter family.</text>
</comment>
<evidence type="ECO:0000256" key="4">
    <source>
        <dbReference type="ARBA" id="ARBA00022692"/>
    </source>
</evidence>
<proteinExistence type="inferred from homology"/>
<keyword evidence="4 9" id="KW-0812">Transmembrane</keyword>
<feature type="transmembrane region" description="Helical" evidence="9">
    <location>
        <begin position="29"/>
        <end position="49"/>
    </location>
</feature>
<evidence type="ECO:0000256" key="1">
    <source>
        <dbReference type="ARBA" id="ARBA00004141"/>
    </source>
</evidence>
<dbReference type="GO" id="GO:0015031">
    <property type="term" value="P:protein transport"/>
    <property type="evidence" value="ECO:0007669"/>
    <property type="project" value="UniProtKB-KW"/>
</dbReference>
<reference evidence="10 11" key="1">
    <citation type="submission" date="2014-04" db="EMBL/GenBank/DDBJ databases">
        <authorList>
            <consortium name="DOE Joint Genome Institute"/>
            <person name="Kuo A."/>
            <person name="Girlanda M."/>
            <person name="Perotto S."/>
            <person name="Kohler A."/>
            <person name="Nagy L.G."/>
            <person name="Floudas D."/>
            <person name="Copeland A."/>
            <person name="Barry K.W."/>
            <person name="Cichocki N."/>
            <person name="Veneault-Fourrey C."/>
            <person name="LaButti K."/>
            <person name="Lindquist E.A."/>
            <person name="Lipzen A."/>
            <person name="Lundell T."/>
            <person name="Morin E."/>
            <person name="Murat C."/>
            <person name="Sun H."/>
            <person name="Tunlid A."/>
            <person name="Henrissat B."/>
            <person name="Grigoriev I.V."/>
            <person name="Hibbett D.S."/>
            <person name="Martin F."/>
            <person name="Nordberg H.P."/>
            <person name="Cantor M.N."/>
            <person name="Hua S.X."/>
        </authorList>
    </citation>
    <scope>NUCLEOTIDE SEQUENCE [LARGE SCALE GENOMIC DNA]</scope>
    <source>
        <strain evidence="10 11">MUT 4182</strain>
    </source>
</reference>
<evidence type="ECO:0000313" key="10">
    <source>
        <dbReference type="EMBL" id="KIO18645.1"/>
    </source>
</evidence>
<name>A0A0C3PUU0_9AGAM</name>
<evidence type="ECO:0000313" key="11">
    <source>
        <dbReference type="Proteomes" id="UP000054248"/>
    </source>
</evidence>
<evidence type="ECO:0000256" key="6">
    <source>
        <dbReference type="ARBA" id="ARBA00022927"/>
    </source>
</evidence>
<evidence type="ECO:0000256" key="7">
    <source>
        <dbReference type="ARBA" id="ARBA00022989"/>
    </source>
</evidence>
<dbReference type="PANTHER" id="PTHR22601">
    <property type="entry name" value="ISP4 LIKE PROTEIN"/>
    <property type="match status" value="1"/>
</dbReference>
<feature type="transmembrane region" description="Helical" evidence="9">
    <location>
        <begin position="403"/>
        <end position="422"/>
    </location>
</feature>
<gene>
    <name evidence="10" type="ORF">M407DRAFT_83694</name>
</gene>
<dbReference type="GO" id="GO:0035673">
    <property type="term" value="F:oligopeptide transmembrane transporter activity"/>
    <property type="evidence" value="ECO:0007669"/>
    <property type="project" value="InterPro"/>
</dbReference>
<organism evidence="10 11">
    <name type="scientific">Tulasnella calospora MUT 4182</name>
    <dbReference type="NCBI Taxonomy" id="1051891"/>
    <lineage>
        <taxon>Eukaryota</taxon>
        <taxon>Fungi</taxon>
        <taxon>Dikarya</taxon>
        <taxon>Basidiomycota</taxon>
        <taxon>Agaricomycotina</taxon>
        <taxon>Agaricomycetes</taxon>
        <taxon>Cantharellales</taxon>
        <taxon>Tulasnellaceae</taxon>
        <taxon>Tulasnella</taxon>
    </lineage>
</organism>
<evidence type="ECO:0008006" key="12">
    <source>
        <dbReference type="Google" id="ProtNLM"/>
    </source>
</evidence>
<dbReference type="AlphaFoldDB" id="A0A0C3PUU0"/>
<dbReference type="Pfam" id="PF03169">
    <property type="entry name" value="OPT"/>
    <property type="match status" value="1"/>
</dbReference>
<evidence type="ECO:0000256" key="2">
    <source>
        <dbReference type="ARBA" id="ARBA00008807"/>
    </source>
</evidence>
<feature type="transmembrane region" description="Helical" evidence="9">
    <location>
        <begin position="269"/>
        <end position="296"/>
    </location>
</feature>
<dbReference type="InterPro" id="IPR004648">
    <property type="entry name" value="Oligpept_transpt"/>
</dbReference>
<keyword evidence="8 9" id="KW-0472">Membrane</keyword>
<dbReference type="NCBIfam" id="TIGR00727">
    <property type="entry name" value="ISP4_OPT"/>
    <property type="match status" value="1"/>
</dbReference>
<dbReference type="GO" id="GO:0016020">
    <property type="term" value="C:membrane"/>
    <property type="evidence" value="ECO:0007669"/>
    <property type="project" value="UniProtKB-SubCell"/>
</dbReference>
<keyword evidence="7 9" id="KW-1133">Transmembrane helix</keyword>
<feature type="transmembrane region" description="Helical" evidence="9">
    <location>
        <begin position="662"/>
        <end position="684"/>
    </location>
</feature>
<dbReference type="InterPro" id="IPR004813">
    <property type="entry name" value="OPT"/>
</dbReference>
<sequence>EEEDSPYPEVRASVANTDDPDMPTLTFRMWFIGLTVCVIAGCLNFFFALRWPSPSITETFIAVLIYPFGKALDRLLPIRYWTIPPSIPLIGGREFTLNPGPFNIKEHTLAFMMSSATATYVYGMSMIISTEKEYGVHLGTGFAFLFLLSTEMIGIALASFGRRLFIYPASAIWPNSLVRCTLMNTLHADEDGPGGQMTRYRFFIICGVGAFLYYFLPGYLFTALSAFSWACWISPNNVVVNQLFGTVTGLGMGLLTFDWSQVAYIRSPLVIPWWASVNMILGFVAFGWILAPILYYTNVWKMGHLPITGYSAYDRFGFPYDFHRVLTPDRQLNITAYQEYSPVYLPVTFALTYFLAFMLTTSVIVQTILYESHAILAAVRGTKVEDDDLHAKLMRNYPEVPNYYFLGISLVGVSMLIGAIELRDLDVPIWSLFLAMFVGLVYVIPCTYVYAKSGTAVGINLIVQLIPGAILPGRPIANMASAHVFKSCAIQTLGRAMAFLENLKLGHYLKIPPYASFAVQLVAIIFSVSAQIVVKNTLFASVPDICEPNQPSNLVCPRAGVFFSASIIWQDLPPFRQFGKGSVYNFHVYGFVIGALLPIPIWLWQRRYPNSVLRHFNISVFLNAPTSAPPATGVNFTSYFIVAFLFQYLLRVRRYRLWAKFNYILSCALEAGTATAVIVIFLALQLPMNGRISLDWWGNTVWLNSQFS</sequence>
<keyword evidence="11" id="KW-1185">Reference proteome</keyword>
<feature type="transmembrane region" description="Helical" evidence="9">
    <location>
        <begin position="202"/>
        <end position="227"/>
    </location>
</feature>
<dbReference type="EMBL" id="KN823272">
    <property type="protein sequence ID" value="KIO18645.1"/>
    <property type="molecule type" value="Genomic_DNA"/>
</dbReference>
<feature type="transmembrane region" description="Helical" evidence="9">
    <location>
        <begin position="584"/>
        <end position="604"/>
    </location>
</feature>
<protein>
    <recommendedName>
        <fullName evidence="12">OPT superfamily oligopeptide transporter</fullName>
    </recommendedName>
</protein>